<dbReference type="AlphaFoldDB" id="A0A5J4WVE2"/>
<proteinExistence type="predicted"/>
<accession>A0A5J4WVE2</accession>
<evidence type="ECO:0000313" key="2">
    <source>
        <dbReference type="Proteomes" id="UP000324800"/>
    </source>
</evidence>
<dbReference type="EMBL" id="SNRW01000886">
    <property type="protein sequence ID" value="KAA6398763.1"/>
    <property type="molecule type" value="Genomic_DNA"/>
</dbReference>
<gene>
    <name evidence="1" type="ORF">EZS28_005712</name>
</gene>
<dbReference type="Proteomes" id="UP000324800">
    <property type="component" value="Unassembled WGS sequence"/>
</dbReference>
<organism evidence="1 2">
    <name type="scientific">Streblomastix strix</name>
    <dbReference type="NCBI Taxonomy" id="222440"/>
    <lineage>
        <taxon>Eukaryota</taxon>
        <taxon>Metamonada</taxon>
        <taxon>Preaxostyla</taxon>
        <taxon>Oxymonadida</taxon>
        <taxon>Streblomastigidae</taxon>
        <taxon>Streblomastix</taxon>
    </lineage>
</organism>
<reference evidence="1 2" key="1">
    <citation type="submission" date="2019-03" db="EMBL/GenBank/DDBJ databases">
        <title>Single cell metagenomics reveals metabolic interactions within the superorganism composed of flagellate Streblomastix strix and complex community of Bacteroidetes bacteria on its surface.</title>
        <authorList>
            <person name="Treitli S.C."/>
            <person name="Kolisko M."/>
            <person name="Husnik F."/>
            <person name="Keeling P."/>
            <person name="Hampl V."/>
        </authorList>
    </citation>
    <scope>NUCLEOTIDE SEQUENCE [LARGE SCALE GENOMIC DNA]</scope>
    <source>
        <strain evidence="1">ST1C</strain>
    </source>
</reference>
<name>A0A5J4WVE2_9EUKA</name>
<evidence type="ECO:0000313" key="1">
    <source>
        <dbReference type="EMBL" id="KAA6398763.1"/>
    </source>
</evidence>
<protein>
    <submittedName>
        <fullName evidence="1">Uncharacterized protein</fullName>
    </submittedName>
</protein>
<sequence>MNLELDVSFSAMVFIKFASIQNVTVKGNYCVAKGQATEIFIAVQNMKETFVNGIEDQIILIRSNSIIDALEDLHKVHGVSFEVCISSQMLRVIKTSLGLQKTFPDENPDSLSPKITIYKLKEKMVQKAHSKCIEMLRVFYNKKGTFILDAGMMSHIHAVPMCLFHPLIFPELTLLSINTEPCTADGFFKTYSFNNTRFVAIQNRGWRSHNRWWFIVYISVITIFQTKLLQISTKKAVKSNQKQMC</sequence>
<comment type="caution">
    <text evidence="1">The sequence shown here is derived from an EMBL/GenBank/DDBJ whole genome shotgun (WGS) entry which is preliminary data.</text>
</comment>